<feature type="signal peptide" evidence="4">
    <location>
        <begin position="1"/>
        <end position="24"/>
    </location>
</feature>
<evidence type="ECO:0000256" key="2">
    <source>
        <dbReference type="ARBA" id="ARBA00022729"/>
    </source>
</evidence>
<dbReference type="GO" id="GO:0001530">
    <property type="term" value="F:lipopolysaccharide binding"/>
    <property type="evidence" value="ECO:0007669"/>
    <property type="project" value="InterPro"/>
</dbReference>
<keyword evidence="7" id="KW-1185">Reference proteome</keyword>
<dbReference type="EMBL" id="FSRL01000001">
    <property type="protein sequence ID" value="SIO19049.1"/>
    <property type="molecule type" value="Genomic_DNA"/>
</dbReference>
<organism evidence="6 7">
    <name type="scientific">Vannielia litorea</name>
    <dbReference type="NCBI Taxonomy" id="1217970"/>
    <lineage>
        <taxon>Bacteria</taxon>
        <taxon>Pseudomonadati</taxon>
        <taxon>Pseudomonadota</taxon>
        <taxon>Alphaproteobacteria</taxon>
        <taxon>Rhodobacterales</taxon>
        <taxon>Paracoccaceae</taxon>
        <taxon>Vannielia</taxon>
    </lineage>
</organism>
<dbReference type="AlphaFoldDB" id="A0A1N6HH85"/>
<dbReference type="Pfam" id="PF03968">
    <property type="entry name" value="LptD_N"/>
    <property type="match status" value="1"/>
</dbReference>
<dbReference type="GO" id="GO:0009279">
    <property type="term" value="C:cell outer membrane"/>
    <property type="evidence" value="ECO:0007669"/>
    <property type="project" value="TreeGrafter"/>
</dbReference>
<protein>
    <submittedName>
        <fullName evidence="6">Lipopolysaccharide export system protein LptA</fullName>
    </submittedName>
</protein>
<evidence type="ECO:0000256" key="3">
    <source>
        <dbReference type="ARBA" id="ARBA00022764"/>
    </source>
</evidence>
<keyword evidence="3" id="KW-0574">Periplasm</keyword>
<accession>A0A1N6HH85</accession>
<dbReference type="GO" id="GO:0030288">
    <property type="term" value="C:outer membrane-bounded periplasmic space"/>
    <property type="evidence" value="ECO:0007669"/>
    <property type="project" value="TreeGrafter"/>
</dbReference>
<evidence type="ECO:0000313" key="6">
    <source>
        <dbReference type="EMBL" id="SIO19049.1"/>
    </source>
</evidence>
<evidence type="ECO:0000259" key="5">
    <source>
        <dbReference type="Pfam" id="PF03968"/>
    </source>
</evidence>
<dbReference type="InterPro" id="IPR052037">
    <property type="entry name" value="LPS_export_LptA"/>
</dbReference>
<evidence type="ECO:0000256" key="4">
    <source>
        <dbReference type="SAM" id="SignalP"/>
    </source>
</evidence>
<dbReference type="PANTHER" id="PTHR36504">
    <property type="entry name" value="LIPOPOLYSACCHARIDE EXPORT SYSTEM PROTEIN LPTA"/>
    <property type="match status" value="1"/>
</dbReference>
<dbReference type="InterPro" id="IPR005653">
    <property type="entry name" value="OstA-like_N"/>
</dbReference>
<dbReference type="Gene3D" id="2.60.450.10">
    <property type="entry name" value="Lipopolysaccharide (LPS) transport protein A like domain"/>
    <property type="match status" value="1"/>
</dbReference>
<name>A0A1N6HH85_9RHOB</name>
<dbReference type="GO" id="GO:0015920">
    <property type="term" value="P:lipopolysaccharide transport"/>
    <property type="evidence" value="ECO:0007669"/>
    <property type="project" value="InterPro"/>
</dbReference>
<evidence type="ECO:0000313" key="7">
    <source>
        <dbReference type="Proteomes" id="UP000184932"/>
    </source>
</evidence>
<keyword evidence="2 4" id="KW-0732">Signal</keyword>
<feature type="domain" description="Organic solvent tolerance-like N-terminal" evidence="5">
    <location>
        <begin position="43"/>
        <end position="151"/>
    </location>
</feature>
<reference evidence="7" key="1">
    <citation type="submission" date="2016-11" db="EMBL/GenBank/DDBJ databases">
        <authorList>
            <person name="Varghese N."/>
            <person name="Submissions S."/>
        </authorList>
    </citation>
    <scope>NUCLEOTIDE SEQUENCE [LARGE SCALE GENOMIC DNA]</scope>
    <source>
        <strain evidence="7">DSM 29440</strain>
    </source>
</reference>
<feature type="chain" id="PRO_5012252601" evidence="4">
    <location>
        <begin position="25"/>
        <end position="169"/>
    </location>
</feature>
<dbReference type="GO" id="GO:0017089">
    <property type="term" value="F:glycolipid transfer activity"/>
    <property type="evidence" value="ECO:0007669"/>
    <property type="project" value="TreeGrafter"/>
</dbReference>
<dbReference type="PANTHER" id="PTHR36504:SF1">
    <property type="entry name" value="LIPOPOLYSACCHARIDE EXPORT SYSTEM PROTEIN LPTA"/>
    <property type="match status" value="1"/>
</dbReference>
<dbReference type="STRING" id="1217970.SAMN05444002_3367"/>
<sequence>MTFMRRILAGLFLLLSGLSGPALAQGANVAFGALKHDSSLPVEIAADQLQINQETGKAVFSGNVEVGQGEMRLAAARVEVEYEGGESSTGKVQRLHATGGVTLVSGAEAAEAREAVYTIGSSEIVMTGDVLLTQGQNALSGQKLVVDLDKGTGVMEGRVRTIFRSDSGN</sequence>
<keyword evidence="1" id="KW-0813">Transport</keyword>
<gene>
    <name evidence="6" type="ORF">SAMN05444002_3367</name>
</gene>
<dbReference type="NCBIfam" id="TIGR03002">
    <property type="entry name" value="outer_YhbN_LptA"/>
    <property type="match status" value="1"/>
</dbReference>
<dbReference type="InterPro" id="IPR014340">
    <property type="entry name" value="LptA"/>
</dbReference>
<dbReference type="Proteomes" id="UP000184932">
    <property type="component" value="Unassembled WGS sequence"/>
</dbReference>
<evidence type="ECO:0000256" key="1">
    <source>
        <dbReference type="ARBA" id="ARBA00022448"/>
    </source>
</evidence>
<proteinExistence type="predicted"/>